<dbReference type="EMBL" id="ML122259">
    <property type="protein sequence ID" value="RPD62182.1"/>
    <property type="molecule type" value="Genomic_DNA"/>
</dbReference>
<keyword evidence="3" id="KW-1185">Reference proteome</keyword>
<organism evidence="2 3">
    <name type="scientific">Lentinus tigrinus ALCF2SS1-6</name>
    <dbReference type="NCBI Taxonomy" id="1328759"/>
    <lineage>
        <taxon>Eukaryota</taxon>
        <taxon>Fungi</taxon>
        <taxon>Dikarya</taxon>
        <taxon>Basidiomycota</taxon>
        <taxon>Agaricomycotina</taxon>
        <taxon>Agaricomycetes</taxon>
        <taxon>Polyporales</taxon>
        <taxon>Polyporaceae</taxon>
        <taxon>Lentinus</taxon>
    </lineage>
</organism>
<evidence type="ECO:0000313" key="3">
    <source>
        <dbReference type="Proteomes" id="UP000313359"/>
    </source>
</evidence>
<evidence type="ECO:0000256" key="1">
    <source>
        <dbReference type="SAM" id="MobiDB-lite"/>
    </source>
</evidence>
<dbReference type="AlphaFoldDB" id="A0A5C2SEL0"/>
<reference evidence="2" key="1">
    <citation type="journal article" date="2018" name="Genome Biol. Evol.">
        <title>Genomics and development of Lentinus tigrinus, a white-rot wood-decaying mushroom with dimorphic fruiting bodies.</title>
        <authorList>
            <person name="Wu B."/>
            <person name="Xu Z."/>
            <person name="Knudson A."/>
            <person name="Carlson A."/>
            <person name="Chen N."/>
            <person name="Kovaka S."/>
            <person name="LaButti K."/>
            <person name="Lipzen A."/>
            <person name="Pennachio C."/>
            <person name="Riley R."/>
            <person name="Schakwitz W."/>
            <person name="Umezawa K."/>
            <person name="Ohm R.A."/>
            <person name="Grigoriev I.V."/>
            <person name="Nagy L.G."/>
            <person name="Gibbons J."/>
            <person name="Hibbett D."/>
        </authorList>
    </citation>
    <scope>NUCLEOTIDE SEQUENCE [LARGE SCALE GENOMIC DNA]</scope>
    <source>
        <strain evidence="2">ALCF2SS1-6</strain>
    </source>
</reference>
<proteinExistence type="predicted"/>
<feature type="region of interest" description="Disordered" evidence="1">
    <location>
        <begin position="131"/>
        <end position="171"/>
    </location>
</feature>
<gene>
    <name evidence="2" type="ORF">L227DRAFT_562132</name>
</gene>
<name>A0A5C2SEL0_9APHY</name>
<accession>A0A5C2SEL0</accession>
<protein>
    <submittedName>
        <fullName evidence="2">Uncharacterized protein</fullName>
    </submittedName>
</protein>
<evidence type="ECO:0000313" key="2">
    <source>
        <dbReference type="EMBL" id="RPD62182.1"/>
    </source>
</evidence>
<dbReference type="Proteomes" id="UP000313359">
    <property type="component" value="Unassembled WGS sequence"/>
</dbReference>
<sequence>MAVVLGHDHSAHTFFFAFNNRKNDPRAYWSTMDHTSHSTPDHARPYSILNVIPTLEGNIGEVPLQASSRLTADLETEIPTTSVTDGDRAGVTAVAQTSALDASINAGQPATSLDAGVQDVRHGPEVNVVAASARPSRKRRSDDNHQRRPPPVASRMDEDRAVKAMPGKKLV</sequence>